<dbReference type="GO" id="GO:0005770">
    <property type="term" value="C:late endosome"/>
    <property type="evidence" value="ECO:0007669"/>
    <property type="project" value="TreeGrafter"/>
</dbReference>
<feature type="domain" description="FAD dependent oxidoreductase" evidence="2">
    <location>
        <begin position="9"/>
        <end position="391"/>
    </location>
</feature>
<accession>A0A165KSS0</accession>
<reference evidence="3 4" key="1">
    <citation type="journal article" date="2016" name="Mol. Biol. Evol.">
        <title>Comparative Genomics of Early-Diverging Mushroom-Forming Fungi Provides Insights into the Origins of Lignocellulose Decay Capabilities.</title>
        <authorList>
            <person name="Nagy L.G."/>
            <person name="Riley R."/>
            <person name="Tritt A."/>
            <person name="Adam C."/>
            <person name="Daum C."/>
            <person name="Floudas D."/>
            <person name="Sun H."/>
            <person name="Yadav J.S."/>
            <person name="Pangilinan J."/>
            <person name="Larsson K.H."/>
            <person name="Matsuura K."/>
            <person name="Barry K."/>
            <person name="Labutti K."/>
            <person name="Kuo R."/>
            <person name="Ohm R.A."/>
            <person name="Bhattacharya S.S."/>
            <person name="Shirouzu T."/>
            <person name="Yoshinaga Y."/>
            <person name="Martin F.M."/>
            <person name="Grigoriev I.V."/>
            <person name="Hibbett D.S."/>
        </authorList>
    </citation>
    <scope>NUCLEOTIDE SEQUENCE [LARGE SCALE GENOMIC DNA]</scope>
    <source>
        <strain evidence="3 4">L-15889</strain>
    </source>
</reference>
<gene>
    <name evidence="3" type="ORF">DAEQUDRAFT_117806</name>
</gene>
<dbReference type="Gene3D" id="3.30.9.10">
    <property type="entry name" value="D-Amino Acid Oxidase, subunit A, domain 2"/>
    <property type="match status" value="1"/>
</dbReference>
<dbReference type="EMBL" id="KV429175">
    <property type="protein sequence ID" value="KZT63536.1"/>
    <property type="molecule type" value="Genomic_DNA"/>
</dbReference>
<evidence type="ECO:0000313" key="3">
    <source>
        <dbReference type="EMBL" id="KZT63536.1"/>
    </source>
</evidence>
<proteinExistence type="predicted"/>
<dbReference type="GO" id="GO:0042147">
    <property type="term" value="P:retrograde transport, endosome to Golgi"/>
    <property type="evidence" value="ECO:0007669"/>
    <property type="project" value="TreeGrafter"/>
</dbReference>
<dbReference type="GO" id="GO:0005829">
    <property type="term" value="C:cytosol"/>
    <property type="evidence" value="ECO:0007669"/>
    <property type="project" value="GOC"/>
</dbReference>
<organism evidence="3 4">
    <name type="scientific">Daedalea quercina L-15889</name>
    <dbReference type="NCBI Taxonomy" id="1314783"/>
    <lineage>
        <taxon>Eukaryota</taxon>
        <taxon>Fungi</taxon>
        <taxon>Dikarya</taxon>
        <taxon>Basidiomycota</taxon>
        <taxon>Agaricomycotina</taxon>
        <taxon>Agaricomycetes</taxon>
        <taxon>Polyporales</taxon>
        <taxon>Fomitopsis</taxon>
    </lineage>
</organism>
<dbReference type="STRING" id="1314783.A0A165KSS0"/>
<evidence type="ECO:0000259" key="2">
    <source>
        <dbReference type="Pfam" id="PF01266"/>
    </source>
</evidence>
<dbReference type="Proteomes" id="UP000076727">
    <property type="component" value="Unassembled WGS sequence"/>
</dbReference>
<dbReference type="AlphaFoldDB" id="A0A165KSS0"/>
<dbReference type="PANTHER" id="PTHR13847:SF150">
    <property type="entry name" value="OXIDOREDUCTASE TDA3-RELATED"/>
    <property type="match status" value="1"/>
</dbReference>
<dbReference type="PROSITE" id="PS51257">
    <property type="entry name" value="PROKAR_LIPOPROTEIN"/>
    <property type="match status" value="1"/>
</dbReference>
<dbReference type="PANTHER" id="PTHR13847">
    <property type="entry name" value="SARCOSINE DEHYDROGENASE-RELATED"/>
    <property type="match status" value="1"/>
</dbReference>
<dbReference type="Gene3D" id="3.50.50.60">
    <property type="entry name" value="FAD/NAD(P)-binding domain"/>
    <property type="match status" value="1"/>
</dbReference>
<dbReference type="InterPro" id="IPR006076">
    <property type="entry name" value="FAD-dep_OxRdtase"/>
</dbReference>
<name>A0A165KSS0_9APHY</name>
<dbReference type="OrthoDB" id="498204at2759"/>
<evidence type="ECO:0000256" key="1">
    <source>
        <dbReference type="SAM" id="MobiDB-lite"/>
    </source>
</evidence>
<dbReference type="SUPFAM" id="SSF51905">
    <property type="entry name" value="FAD/NAD(P)-binding domain"/>
    <property type="match status" value="1"/>
</dbReference>
<protein>
    <submittedName>
        <fullName evidence="3">FAD dependent oxidoreductase</fullName>
    </submittedName>
</protein>
<dbReference type="InterPro" id="IPR036188">
    <property type="entry name" value="FAD/NAD-bd_sf"/>
</dbReference>
<sequence length="411" mass="42626">MSSDLQRHIVIVGGGIIGCTTAYYLCSHPAFAASNTKVTLIEASVRGVAQGASGKAGGLVAKWAYPKELVDVSFPEHVRLAEAHGGAQRWGWRFVGCGSWEGRGEPTQDMHTDAGGGDHTSLEKTHGLDDDWGARKRREAGLPDDLDWVRADLTDGYSPMAPAGATAQVHPYQFTTSMLALAQERGCAFVHGRVTAVDVDAAAARVAGVTYTASADGAAAHTLPATHVVLAAGAWSPRILPALPITGTRAHSVTIRPRPGVALSPYVLFTEIRLPGGPAAAASPELYARPGNELYACGPGDSSALPETVDDVAVDAAACERIRAHVASISPVLRAGTVDRRQACFLPVVSVGGGPIVGEAAKLAKGLVVATGHTCWGICNAPGTAKAVAELIMEGKISCANLKRLQPAVFL</sequence>
<evidence type="ECO:0000313" key="4">
    <source>
        <dbReference type="Proteomes" id="UP000076727"/>
    </source>
</evidence>
<keyword evidence="4" id="KW-1185">Reference proteome</keyword>
<dbReference type="Pfam" id="PF01266">
    <property type="entry name" value="DAO"/>
    <property type="match status" value="1"/>
</dbReference>
<feature type="region of interest" description="Disordered" evidence="1">
    <location>
        <begin position="104"/>
        <end position="128"/>
    </location>
</feature>